<dbReference type="SUPFAM" id="SSF52540">
    <property type="entry name" value="P-loop containing nucleoside triphosphate hydrolases"/>
    <property type="match status" value="1"/>
</dbReference>
<name>A0ABV2DDQ0_9HYPH</name>
<dbReference type="RefSeq" id="WP_354460182.1">
    <property type="nucleotide sequence ID" value="NZ_JBEWSZ010000001.1"/>
</dbReference>
<protein>
    <submittedName>
        <fullName evidence="7">ATP-binding cassette domain-containing protein</fullName>
    </submittedName>
</protein>
<dbReference type="Proteomes" id="UP001548832">
    <property type="component" value="Unassembled WGS sequence"/>
</dbReference>
<accession>A0ABV2DDQ0</accession>
<evidence type="ECO:0000256" key="1">
    <source>
        <dbReference type="ARBA" id="ARBA00022448"/>
    </source>
</evidence>
<dbReference type="PROSITE" id="PS50893">
    <property type="entry name" value="ABC_TRANSPORTER_2"/>
    <property type="match status" value="1"/>
</dbReference>
<keyword evidence="1" id="KW-0813">Transport</keyword>
<sequence>MLEVQDVSKRYGETVALAKASIAFRAGTIHTILGENGSGKSTLVKLLSGIVQPDSGTIRLDGAPFSGFGPAAFQAAGFATVFQEVLIAPDRSVTDNILLGLDGLLKRNVPRAERQRRAQAVLKQFAVTEIPLDQPAGQLPLAVQQLVVLARAVVRTPRILILDEVTAALDFADREAVFAMMRKLASEGCLILFITHRMDEVMTLSDRISVLRGGNVVATEERGTSTASELLKAMAPRTAAELAHG</sequence>
<keyword evidence="4" id="KW-0547">Nucleotide-binding</keyword>
<keyword evidence="3" id="KW-0677">Repeat</keyword>
<keyword evidence="8" id="KW-1185">Reference proteome</keyword>
<dbReference type="Pfam" id="PF00005">
    <property type="entry name" value="ABC_tran"/>
    <property type="match status" value="1"/>
</dbReference>
<evidence type="ECO:0000313" key="7">
    <source>
        <dbReference type="EMBL" id="MET2828176.1"/>
    </source>
</evidence>
<dbReference type="PANTHER" id="PTHR43790">
    <property type="entry name" value="CARBOHYDRATE TRANSPORT ATP-BINDING PROTEIN MG119-RELATED"/>
    <property type="match status" value="1"/>
</dbReference>
<dbReference type="GO" id="GO:0005524">
    <property type="term" value="F:ATP binding"/>
    <property type="evidence" value="ECO:0007669"/>
    <property type="project" value="UniProtKB-KW"/>
</dbReference>
<evidence type="ECO:0000313" key="8">
    <source>
        <dbReference type="Proteomes" id="UP001548832"/>
    </source>
</evidence>
<gene>
    <name evidence="7" type="ORF">ABVQ20_14425</name>
</gene>
<dbReference type="EMBL" id="JBEWSZ010000001">
    <property type="protein sequence ID" value="MET2828176.1"/>
    <property type="molecule type" value="Genomic_DNA"/>
</dbReference>
<proteinExistence type="predicted"/>
<feature type="domain" description="ABC transporter" evidence="6">
    <location>
        <begin position="2"/>
        <end position="238"/>
    </location>
</feature>
<evidence type="ECO:0000256" key="2">
    <source>
        <dbReference type="ARBA" id="ARBA00022597"/>
    </source>
</evidence>
<dbReference type="InterPro" id="IPR003439">
    <property type="entry name" value="ABC_transporter-like_ATP-bd"/>
</dbReference>
<dbReference type="InterPro" id="IPR003593">
    <property type="entry name" value="AAA+_ATPase"/>
</dbReference>
<evidence type="ECO:0000256" key="4">
    <source>
        <dbReference type="ARBA" id="ARBA00022741"/>
    </source>
</evidence>
<dbReference type="InterPro" id="IPR027417">
    <property type="entry name" value="P-loop_NTPase"/>
</dbReference>
<keyword evidence="2" id="KW-0762">Sugar transport</keyword>
<evidence type="ECO:0000256" key="3">
    <source>
        <dbReference type="ARBA" id="ARBA00022737"/>
    </source>
</evidence>
<evidence type="ECO:0000256" key="5">
    <source>
        <dbReference type="ARBA" id="ARBA00022840"/>
    </source>
</evidence>
<organism evidence="7 8">
    <name type="scientific">Mesorhizobium shangrilense</name>
    <dbReference type="NCBI Taxonomy" id="460060"/>
    <lineage>
        <taxon>Bacteria</taxon>
        <taxon>Pseudomonadati</taxon>
        <taxon>Pseudomonadota</taxon>
        <taxon>Alphaproteobacteria</taxon>
        <taxon>Hyphomicrobiales</taxon>
        <taxon>Phyllobacteriaceae</taxon>
        <taxon>Mesorhizobium</taxon>
    </lineage>
</organism>
<dbReference type="SMART" id="SM00382">
    <property type="entry name" value="AAA"/>
    <property type="match status" value="1"/>
</dbReference>
<evidence type="ECO:0000259" key="6">
    <source>
        <dbReference type="PROSITE" id="PS50893"/>
    </source>
</evidence>
<dbReference type="CDD" id="cd03216">
    <property type="entry name" value="ABC_Carb_Monos_I"/>
    <property type="match status" value="1"/>
</dbReference>
<keyword evidence="5 7" id="KW-0067">ATP-binding</keyword>
<dbReference type="Gene3D" id="3.40.50.300">
    <property type="entry name" value="P-loop containing nucleotide triphosphate hydrolases"/>
    <property type="match status" value="1"/>
</dbReference>
<dbReference type="InterPro" id="IPR050107">
    <property type="entry name" value="ABC_carbohydrate_import_ATPase"/>
</dbReference>
<comment type="caution">
    <text evidence="7">The sequence shown here is derived from an EMBL/GenBank/DDBJ whole genome shotgun (WGS) entry which is preliminary data.</text>
</comment>
<reference evidence="7 8" key="1">
    <citation type="submission" date="2024-06" db="EMBL/GenBank/DDBJ databases">
        <authorList>
            <person name="Kim D.-U."/>
        </authorList>
    </citation>
    <scope>NUCLEOTIDE SEQUENCE [LARGE SCALE GENOMIC DNA]</scope>
    <source>
        <strain evidence="7 8">KACC15460</strain>
    </source>
</reference>
<dbReference type="PANTHER" id="PTHR43790:SF9">
    <property type="entry name" value="GALACTOFURANOSE TRANSPORTER ATP-BINDING PROTEIN YTFR"/>
    <property type="match status" value="1"/>
</dbReference>